<dbReference type="GO" id="GO:0015288">
    <property type="term" value="F:porin activity"/>
    <property type="evidence" value="ECO:0007669"/>
    <property type="project" value="TreeGrafter"/>
</dbReference>
<keyword evidence="6" id="KW-0472">Membrane</keyword>
<organism evidence="9 10">
    <name type="scientific">Oleiharenicola lentus</name>
    <dbReference type="NCBI Taxonomy" id="2508720"/>
    <lineage>
        <taxon>Bacteria</taxon>
        <taxon>Pseudomonadati</taxon>
        <taxon>Verrucomicrobiota</taxon>
        <taxon>Opitutia</taxon>
        <taxon>Opitutales</taxon>
        <taxon>Opitutaceae</taxon>
        <taxon>Oleiharenicola</taxon>
    </lineage>
</organism>
<comment type="subcellular location">
    <subcellularLocation>
        <location evidence="1">Cell outer membrane</location>
    </subcellularLocation>
</comment>
<dbReference type="RefSeq" id="WP_129047516.1">
    <property type="nucleotide sequence ID" value="NZ_SDHX01000001.1"/>
</dbReference>
<dbReference type="GO" id="GO:0009279">
    <property type="term" value="C:cell outer membrane"/>
    <property type="evidence" value="ECO:0007669"/>
    <property type="project" value="UniProtKB-SubCell"/>
</dbReference>
<dbReference type="InterPro" id="IPR051906">
    <property type="entry name" value="TolC-like"/>
</dbReference>
<dbReference type="Gene3D" id="1.20.1600.10">
    <property type="entry name" value="Outer membrane efflux proteins (OEP)"/>
    <property type="match status" value="1"/>
</dbReference>
<reference evidence="9 10" key="1">
    <citation type="submission" date="2019-01" db="EMBL/GenBank/DDBJ databases">
        <title>Lacunisphaera sp. strain TWA-58.</title>
        <authorList>
            <person name="Chen W.-M."/>
        </authorList>
    </citation>
    <scope>NUCLEOTIDE SEQUENCE [LARGE SCALE GENOMIC DNA]</scope>
    <source>
        <strain evidence="9 10">TWA-58</strain>
    </source>
</reference>
<evidence type="ECO:0000256" key="3">
    <source>
        <dbReference type="ARBA" id="ARBA00022448"/>
    </source>
</evidence>
<dbReference type="Pfam" id="PF02321">
    <property type="entry name" value="OEP"/>
    <property type="match status" value="2"/>
</dbReference>
<evidence type="ECO:0000313" key="9">
    <source>
        <dbReference type="EMBL" id="RXK56150.1"/>
    </source>
</evidence>
<evidence type="ECO:0000313" key="10">
    <source>
        <dbReference type="Proteomes" id="UP000290218"/>
    </source>
</evidence>
<dbReference type="Proteomes" id="UP000290218">
    <property type="component" value="Unassembled WGS sequence"/>
</dbReference>
<keyword evidence="7" id="KW-0998">Cell outer membrane</keyword>
<dbReference type="GO" id="GO:1990281">
    <property type="term" value="C:efflux pump complex"/>
    <property type="evidence" value="ECO:0007669"/>
    <property type="project" value="TreeGrafter"/>
</dbReference>
<feature type="signal peptide" evidence="8">
    <location>
        <begin position="1"/>
        <end position="19"/>
    </location>
</feature>
<gene>
    <name evidence="9" type="ORF">ESB00_09835</name>
</gene>
<keyword evidence="10" id="KW-1185">Reference proteome</keyword>
<keyword evidence="4" id="KW-1134">Transmembrane beta strand</keyword>
<dbReference type="PANTHER" id="PTHR30026:SF23">
    <property type="entry name" value="TO APRF-PUTATIVE OUTER MEMBRANE EFFLUX PROTEIN OR SECRETED ALKALINE PHOSPHATASE-RELATED"/>
    <property type="match status" value="1"/>
</dbReference>
<sequence length="495" mass="54614">MSKLRSLLSVLVFAPAAFAADPTGEPLSLSQAIEQALAKNFAIKVEGYDAAIAAARVTESLGKFDPVLSGSYTNAANRNPLLTFDTTTGLRNTTSDESDSYDVGVGGLLPWGMTYRLGASTTNARGTFNAYTDNFDSFAGVSGTQPLLRDFGFGPTMASIRIARTNRAISDWQFKQAVIDTITRVTFAYHDLNFAHAYLRSATRSRDLAAGLLDENEKRFKVGSMSEYDVTSAKARVASREENVLSAERQVRDAENFLKQLITDDKTPALLDRRLAIDPPPPAPIVLVDPATDFRTALEKRPDYQQAKLALQRSDLNARLQRNQLLPRLDLVGSYGHNGLDEDRGASRRQVQDKDYRSYSWGVVMSVPLTFTTERGRYRAAKLAQRQSATQLEQVEQAIVVSVGNAAGQIETAQKRIQANRRAREHAQATLDAEVKRLRVGQSSTFFVAQQQELLSIAEVREAAAMSDYHKALAEYDRQLGLTLEKLNVTVEPPK</sequence>
<comment type="similarity">
    <text evidence="2">Belongs to the outer membrane factor (OMF) (TC 1.B.17) family.</text>
</comment>
<evidence type="ECO:0000256" key="7">
    <source>
        <dbReference type="ARBA" id="ARBA00023237"/>
    </source>
</evidence>
<dbReference type="InterPro" id="IPR003423">
    <property type="entry name" value="OMP_efflux"/>
</dbReference>
<protein>
    <submittedName>
        <fullName evidence="9">TolC family protein</fullName>
    </submittedName>
</protein>
<dbReference type="AlphaFoldDB" id="A0A4Q1CB29"/>
<evidence type="ECO:0000256" key="4">
    <source>
        <dbReference type="ARBA" id="ARBA00022452"/>
    </source>
</evidence>
<dbReference type="PANTHER" id="PTHR30026">
    <property type="entry name" value="OUTER MEMBRANE PROTEIN TOLC"/>
    <property type="match status" value="1"/>
</dbReference>
<dbReference type="GO" id="GO:0015562">
    <property type="term" value="F:efflux transmembrane transporter activity"/>
    <property type="evidence" value="ECO:0007669"/>
    <property type="project" value="InterPro"/>
</dbReference>
<feature type="chain" id="PRO_5020528928" evidence="8">
    <location>
        <begin position="20"/>
        <end position="495"/>
    </location>
</feature>
<dbReference type="EMBL" id="SDHX01000001">
    <property type="protein sequence ID" value="RXK56150.1"/>
    <property type="molecule type" value="Genomic_DNA"/>
</dbReference>
<keyword evidence="5" id="KW-0812">Transmembrane</keyword>
<dbReference type="OrthoDB" id="5405048at2"/>
<proteinExistence type="inferred from homology"/>
<dbReference type="SUPFAM" id="SSF56954">
    <property type="entry name" value="Outer membrane efflux proteins (OEP)"/>
    <property type="match status" value="1"/>
</dbReference>
<evidence type="ECO:0000256" key="8">
    <source>
        <dbReference type="SAM" id="SignalP"/>
    </source>
</evidence>
<evidence type="ECO:0000256" key="5">
    <source>
        <dbReference type="ARBA" id="ARBA00022692"/>
    </source>
</evidence>
<evidence type="ECO:0000256" key="1">
    <source>
        <dbReference type="ARBA" id="ARBA00004442"/>
    </source>
</evidence>
<comment type="caution">
    <text evidence="9">The sequence shown here is derived from an EMBL/GenBank/DDBJ whole genome shotgun (WGS) entry which is preliminary data.</text>
</comment>
<evidence type="ECO:0000256" key="6">
    <source>
        <dbReference type="ARBA" id="ARBA00023136"/>
    </source>
</evidence>
<keyword evidence="8" id="KW-0732">Signal</keyword>
<accession>A0A4Q1CB29</accession>
<keyword evidence="3" id="KW-0813">Transport</keyword>
<name>A0A4Q1CB29_9BACT</name>
<evidence type="ECO:0000256" key="2">
    <source>
        <dbReference type="ARBA" id="ARBA00007613"/>
    </source>
</evidence>